<evidence type="ECO:0000313" key="1">
    <source>
        <dbReference type="EMBL" id="KOF67501.1"/>
    </source>
</evidence>
<accession>A0A0L8FS05</accession>
<gene>
    <name evidence="1" type="ORF">OCBIM_22009565mg</name>
</gene>
<proteinExistence type="predicted"/>
<dbReference type="AlphaFoldDB" id="A0A0L8FS05"/>
<sequence length="49" mass="5846">MMISSSMLEWLTESVRNSNWMSQPPTCSSVQFLFKILLQTKMQIYIPRY</sequence>
<protein>
    <submittedName>
        <fullName evidence="1">Uncharacterized protein</fullName>
    </submittedName>
</protein>
<organism evidence="1">
    <name type="scientific">Octopus bimaculoides</name>
    <name type="common">California two-spotted octopus</name>
    <dbReference type="NCBI Taxonomy" id="37653"/>
    <lineage>
        <taxon>Eukaryota</taxon>
        <taxon>Metazoa</taxon>
        <taxon>Spiralia</taxon>
        <taxon>Lophotrochozoa</taxon>
        <taxon>Mollusca</taxon>
        <taxon>Cephalopoda</taxon>
        <taxon>Coleoidea</taxon>
        <taxon>Octopodiformes</taxon>
        <taxon>Octopoda</taxon>
        <taxon>Incirrata</taxon>
        <taxon>Octopodidae</taxon>
        <taxon>Octopus</taxon>
    </lineage>
</organism>
<name>A0A0L8FS05_OCTBM</name>
<dbReference type="EMBL" id="KQ427028">
    <property type="protein sequence ID" value="KOF67501.1"/>
    <property type="molecule type" value="Genomic_DNA"/>
</dbReference>
<reference evidence="1" key="1">
    <citation type="submission" date="2015-07" db="EMBL/GenBank/DDBJ databases">
        <title>MeaNS - Measles Nucleotide Surveillance Program.</title>
        <authorList>
            <person name="Tran T."/>
            <person name="Druce J."/>
        </authorList>
    </citation>
    <scope>NUCLEOTIDE SEQUENCE</scope>
    <source>
        <strain evidence="1">UCB-OBI-ISO-001</strain>
        <tissue evidence="1">Gonad</tissue>
    </source>
</reference>